<feature type="transmembrane region" description="Helical" evidence="1">
    <location>
        <begin position="92"/>
        <end position="109"/>
    </location>
</feature>
<protein>
    <submittedName>
        <fullName evidence="2">Uncharacterized protein</fullName>
    </submittedName>
</protein>
<evidence type="ECO:0000256" key="1">
    <source>
        <dbReference type="SAM" id="Phobius"/>
    </source>
</evidence>
<feature type="transmembrane region" description="Helical" evidence="1">
    <location>
        <begin position="44"/>
        <end position="62"/>
    </location>
</feature>
<gene>
    <name evidence="2" type="ORF">FB390_4559</name>
</gene>
<feature type="transmembrane region" description="Helical" evidence="1">
    <location>
        <begin position="171"/>
        <end position="189"/>
    </location>
</feature>
<keyword evidence="1" id="KW-1133">Transmembrane helix</keyword>
<dbReference type="EMBL" id="VFPG01000001">
    <property type="protein sequence ID" value="TQM32859.1"/>
    <property type="molecule type" value="Genomic_DNA"/>
</dbReference>
<sequence length="190" mass="20265">MDVRTESKRESGPSSVVAAAHRWPSAVAVVVTVLVWPSGAEQTVRVLAEMLVLLPMIYLLTAAVGRPRVVWLVLAALGASFALVGTQDRVPFSFVLAAVAAGAVGWAWAFDRLDRVFWTQIAGTLVFVAIALAAQHTDPTAARYLVAAGWIGHGLWDFAHHRANRAVARSFAEFCAVVDVLIGAAVLLVP</sequence>
<evidence type="ECO:0000313" key="3">
    <source>
        <dbReference type="Proteomes" id="UP000316331"/>
    </source>
</evidence>
<reference evidence="2 3" key="1">
    <citation type="submission" date="2019-06" db="EMBL/GenBank/DDBJ databases">
        <title>Sequencing the genomes of 1000 actinobacteria strains.</title>
        <authorList>
            <person name="Klenk H.-P."/>
        </authorList>
    </citation>
    <scope>NUCLEOTIDE SEQUENCE [LARGE SCALE GENOMIC DNA]</scope>
    <source>
        <strain evidence="2 3">DSM 103495</strain>
    </source>
</reference>
<evidence type="ECO:0000313" key="2">
    <source>
        <dbReference type="EMBL" id="TQM32859.1"/>
    </source>
</evidence>
<dbReference type="AlphaFoldDB" id="A0A543FG81"/>
<dbReference type="OrthoDB" id="2988755at2"/>
<proteinExistence type="predicted"/>
<keyword evidence="3" id="KW-1185">Reference proteome</keyword>
<keyword evidence="1" id="KW-0812">Transmembrane</keyword>
<accession>A0A543FG81</accession>
<dbReference type="Proteomes" id="UP000316331">
    <property type="component" value="Unassembled WGS sequence"/>
</dbReference>
<dbReference type="RefSeq" id="WP_141810700.1">
    <property type="nucleotide sequence ID" value="NZ_VFPG01000001.1"/>
</dbReference>
<keyword evidence="1" id="KW-0472">Membrane</keyword>
<feature type="transmembrane region" description="Helical" evidence="1">
    <location>
        <begin position="69"/>
        <end position="86"/>
    </location>
</feature>
<organism evidence="2 3">
    <name type="scientific">Nocardia bhagyanarayanae</name>
    <dbReference type="NCBI Taxonomy" id="1215925"/>
    <lineage>
        <taxon>Bacteria</taxon>
        <taxon>Bacillati</taxon>
        <taxon>Actinomycetota</taxon>
        <taxon>Actinomycetes</taxon>
        <taxon>Mycobacteriales</taxon>
        <taxon>Nocardiaceae</taxon>
        <taxon>Nocardia</taxon>
    </lineage>
</organism>
<name>A0A543FG81_9NOCA</name>
<comment type="caution">
    <text evidence="2">The sequence shown here is derived from an EMBL/GenBank/DDBJ whole genome shotgun (WGS) entry which is preliminary data.</text>
</comment>
<feature type="transmembrane region" description="Helical" evidence="1">
    <location>
        <begin position="116"/>
        <end position="135"/>
    </location>
</feature>